<dbReference type="NCBIfam" id="NF004794">
    <property type="entry name" value="PRK06142.1"/>
    <property type="match status" value="1"/>
</dbReference>
<keyword evidence="5" id="KW-0413">Isomerase</keyword>
<reference evidence="6 7" key="1">
    <citation type="submission" date="2020-02" db="EMBL/GenBank/DDBJ databases">
        <title>complete genome sequence of Rhodobacteraceae bacterium.</title>
        <authorList>
            <person name="Park J."/>
            <person name="Kim Y.-S."/>
            <person name="Kim K.-H."/>
        </authorList>
    </citation>
    <scope>NUCLEOTIDE SEQUENCE [LARGE SCALE GENOMIC DNA]</scope>
    <source>
        <strain evidence="6 7">RR4-56</strain>
    </source>
</reference>
<dbReference type="AlphaFoldDB" id="A0A7L5BYA3"/>
<dbReference type="SUPFAM" id="SSF52096">
    <property type="entry name" value="ClpP/crotonase"/>
    <property type="match status" value="1"/>
</dbReference>
<dbReference type="Gene3D" id="3.90.226.10">
    <property type="entry name" value="2-enoyl-CoA Hydratase, Chain A, domain 1"/>
    <property type="match status" value="1"/>
</dbReference>
<dbReference type="KEGG" id="hdh:G5B40_06970"/>
<dbReference type="CDD" id="cd06558">
    <property type="entry name" value="crotonase-like"/>
    <property type="match status" value="1"/>
</dbReference>
<keyword evidence="7" id="KW-1185">Reference proteome</keyword>
<accession>A0A7L5BYA3</accession>
<name>A0A7L5BYA3_9RHOB</name>
<dbReference type="FunFam" id="1.10.12.10:FF:000004">
    <property type="entry name" value="Delta3,5-delta2,4-dienoyl-CoA isomerase"/>
    <property type="match status" value="1"/>
</dbReference>
<evidence type="ECO:0000313" key="7">
    <source>
        <dbReference type="Proteomes" id="UP000503336"/>
    </source>
</evidence>
<dbReference type="GO" id="GO:0006635">
    <property type="term" value="P:fatty acid beta-oxidation"/>
    <property type="evidence" value="ECO:0007669"/>
    <property type="project" value="UniProtKB-UniPathway"/>
</dbReference>
<dbReference type="RefSeq" id="WP_165096765.1">
    <property type="nucleotide sequence ID" value="NZ_CP049056.1"/>
</dbReference>
<dbReference type="PANTHER" id="PTHR43149">
    <property type="entry name" value="ENOYL-COA HYDRATASE"/>
    <property type="match status" value="1"/>
</dbReference>
<dbReference type="InterPro" id="IPR001753">
    <property type="entry name" value="Enoyl-CoA_hydra/iso"/>
</dbReference>
<sequence>MESEFFRLERDGAVAHLVMARPDKANAMNEAFWADLPRMVAALEADRGVRALVISGEGKHFTSGMDLGAFAGIAALVSGEPGRGAFALREMILRLQAALSSLERARFPVICAIHGACIGGGIDMITAADIRLAARDAVFAVEEINIGMAADVGTLQRLPRLIAPGVARELCLTGRRFTAEEAQGWGLVNALHDGREGVVAAALALAAEIAAKSPLAIAGIKRAMVYAADHPVADGLEQIATWNAGTLRAADLQEAIQARAAKRKAIFADMTAG</sequence>
<dbReference type="InterPro" id="IPR029045">
    <property type="entry name" value="ClpP/crotonase-like_dom_sf"/>
</dbReference>
<dbReference type="Proteomes" id="UP000503336">
    <property type="component" value="Chromosome"/>
</dbReference>
<keyword evidence="4" id="KW-0443">Lipid metabolism</keyword>
<dbReference type="InterPro" id="IPR045002">
    <property type="entry name" value="Ech1-like"/>
</dbReference>
<dbReference type="Gene3D" id="1.10.12.10">
    <property type="entry name" value="Lyase 2-enoyl-coa Hydratase, Chain A, domain 2"/>
    <property type="match status" value="1"/>
</dbReference>
<dbReference type="UniPathway" id="UPA00659"/>
<dbReference type="InterPro" id="IPR014748">
    <property type="entry name" value="Enoyl-CoA_hydra_C"/>
</dbReference>
<evidence type="ECO:0000256" key="1">
    <source>
        <dbReference type="ARBA" id="ARBA00005005"/>
    </source>
</evidence>
<comment type="similarity">
    <text evidence="2">Belongs to the enoyl-CoA hydratase/isomerase family.</text>
</comment>
<dbReference type="GO" id="GO:0016853">
    <property type="term" value="F:isomerase activity"/>
    <property type="evidence" value="ECO:0007669"/>
    <property type="project" value="UniProtKB-KW"/>
</dbReference>
<proteinExistence type="inferred from homology"/>
<evidence type="ECO:0000256" key="5">
    <source>
        <dbReference type="ARBA" id="ARBA00023235"/>
    </source>
</evidence>
<evidence type="ECO:0000256" key="3">
    <source>
        <dbReference type="ARBA" id="ARBA00022832"/>
    </source>
</evidence>
<comment type="pathway">
    <text evidence="1">Lipid metabolism; fatty acid beta-oxidation.</text>
</comment>
<organism evidence="6 7">
    <name type="scientific">Pikeienuella piscinae</name>
    <dbReference type="NCBI Taxonomy" id="2748098"/>
    <lineage>
        <taxon>Bacteria</taxon>
        <taxon>Pseudomonadati</taxon>
        <taxon>Pseudomonadota</taxon>
        <taxon>Alphaproteobacteria</taxon>
        <taxon>Rhodobacterales</taxon>
        <taxon>Paracoccaceae</taxon>
        <taxon>Pikeienuella</taxon>
    </lineage>
</organism>
<evidence type="ECO:0000256" key="2">
    <source>
        <dbReference type="ARBA" id="ARBA00005254"/>
    </source>
</evidence>
<evidence type="ECO:0000256" key="4">
    <source>
        <dbReference type="ARBA" id="ARBA00023098"/>
    </source>
</evidence>
<protein>
    <submittedName>
        <fullName evidence="6">Crotonase/enoyl-CoA hydratase family protein</fullName>
    </submittedName>
</protein>
<dbReference type="EMBL" id="CP049056">
    <property type="protein sequence ID" value="QIE55216.1"/>
    <property type="molecule type" value="Genomic_DNA"/>
</dbReference>
<dbReference type="Pfam" id="PF00378">
    <property type="entry name" value="ECH_1"/>
    <property type="match status" value="1"/>
</dbReference>
<keyword evidence="3" id="KW-0276">Fatty acid metabolism</keyword>
<evidence type="ECO:0000313" key="6">
    <source>
        <dbReference type="EMBL" id="QIE55216.1"/>
    </source>
</evidence>
<gene>
    <name evidence="6" type="ORF">G5B40_06970</name>
</gene>